<accession>A0A423UC30</accession>
<proteinExistence type="predicted"/>
<evidence type="ECO:0000313" key="3">
    <source>
        <dbReference type="Proteomes" id="UP000285266"/>
    </source>
</evidence>
<name>A0A423UC30_9BIFI</name>
<dbReference type="InterPro" id="IPR005094">
    <property type="entry name" value="Endonuclease_MobA/VirD2"/>
</dbReference>
<evidence type="ECO:0000259" key="1">
    <source>
        <dbReference type="Pfam" id="PF03432"/>
    </source>
</evidence>
<reference evidence="2 3" key="1">
    <citation type="submission" date="2018-07" db="EMBL/GenBank/DDBJ databases">
        <title>The role of parmesan cheese in vectoring bovine microbiota.</title>
        <authorList>
            <person name="Lugli G.A."/>
            <person name="Milani C."/>
        </authorList>
    </citation>
    <scope>NUCLEOTIDE SEQUENCE [LARGE SCALE GENOMIC DNA]</scope>
    <source>
        <strain evidence="2 3">BMONG18</strain>
    </source>
</reference>
<evidence type="ECO:0000313" key="2">
    <source>
        <dbReference type="EMBL" id="ROT86264.1"/>
    </source>
</evidence>
<organism evidence="2 3">
    <name type="scientific">Bifidobacterium mongoliense</name>
    <dbReference type="NCBI Taxonomy" id="518643"/>
    <lineage>
        <taxon>Bacteria</taxon>
        <taxon>Bacillati</taxon>
        <taxon>Actinomycetota</taxon>
        <taxon>Actinomycetes</taxon>
        <taxon>Bifidobacteriales</taxon>
        <taxon>Bifidobacteriaceae</taxon>
        <taxon>Bifidobacterium</taxon>
    </lineage>
</organism>
<dbReference type="EMBL" id="QRAJ01000013">
    <property type="protein sequence ID" value="ROT86264.1"/>
    <property type="molecule type" value="Genomic_DNA"/>
</dbReference>
<dbReference type="RefSeq" id="WP_123645330.1">
    <property type="nucleotide sequence ID" value="NZ_QRAJ01000013.1"/>
</dbReference>
<dbReference type="Proteomes" id="UP000285266">
    <property type="component" value="Unassembled WGS sequence"/>
</dbReference>
<dbReference type="Pfam" id="PF03432">
    <property type="entry name" value="Relaxase"/>
    <property type="match status" value="1"/>
</dbReference>
<comment type="caution">
    <text evidence="2">The sequence shown here is derived from an EMBL/GenBank/DDBJ whole genome shotgun (WGS) entry which is preliminary data.</text>
</comment>
<protein>
    <submittedName>
        <fullName evidence="2">Relaxase</fullName>
    </submittedName>
</protein>
<sequence length="566" mass="62643">MIPNIVRGSQPIGLMSYLAGQGRHNEHTEQHLIAGEGIDAWRYEDTMLSAQDARDIGKLLDDPARLNNVSIKQGHIWHCSLSVPKEDGVLDDDEWRNIAEQFLHRMGLDDADGTKAPIRWAAIRHGQSREGNDHIHIVVNLVREDGTKVFLRHDYQRAQQVCRDLEREYALTQVGNDIAQCATRGYKAGELEARARRRAKAKFTHENNALDWRKLPPQEKARLIAQQLHHDQPREALALRIRATAVRSQNEAEFVRRLRGQGVLIRPRFAAHTTDVVTGYSVAEKPVYGEKPIWYGGGTVARDLSLTRLRASCGWTDSIIASQEASDEWLAAFKGRRVVHPRADEQVAQPKEVADAIAKLNDRLRMIPVDDRSTWAQVAQETAGALASWSRAVEPLPGPIARAAITLSRSAQTYRKPDPAAVHPRHAMSEAALAFSLLAVGGRGTVSSAIMFRQLFRTTLEIRAAMQARGEAYQAQSLLRVQEQELMQIAGQLPSADYVDAPSAEVSAEKESQAGARAKTYEHDIDAMVNLAHATPIAVGIGEGSVAARGRSQILAPDGTENQPER</sequence>
<gene>
    <name evidence="2" type="ORF">BMONG18_1584</name>
</gene>
<feature type="domain" description="MobA/VirD2-like nuclease" evidence="1">
    <location>
        <begin position="51"/>
        <end position="171"/>
    </location>
</feature>
<dbReference type="AlphaFoldDB" id="A0A423UC30"/>